<gene>
    <name evidence="1" type="ORF">ACOLOM_LOCUS6168</name>
</gene>
<accession>A0ACA9MHA6</accession>
<comment type="caution">
    <text evidence="1">The sequence shown here is derived from an EMBL/GenBank/DDBJ whole genome shotgun (WGS) entry which is preliminary data.</text>
</comment>
<reference evidence="1" key="1">
    <citation type="submission" date="2021-06" db="EMBL/GenBank/DDBJ databases">
        <authorList>
            <person name="Kallberg Y."/>
            <person name="Tangrot J."/>
            <person name="Rosling A."/>
        </authorList>
    </citation>
    <scope>NUCLEOTIDE SEQUENCE</scope>
    <source>
        <strain evidence="1">CL356</strain>
    </source>
</reference>
<sequence>MWTNECVLIYIIQRNIDFFKTDEELTCENVKQVLDYVNKDLKRNANDDSDATLKEKAQPILNNWKSIGYELLVRAYSSLAEAV</sequence>
<dbReference type="EMBL" id="CAJVPT010012299">
    <property type="protein sequence ID" value="CAG8586563.1"/>
    <property type="molecule type" value="Genomic_DNA"/>
</dbReference>
<proteinExistence type="predicted"/>
<evidence type="ECO:0000313" key="1">
    <source>
        <dbReference type="EMBL" id="CAG8586563.1"/>
    </source>
</evidence>
<keyword evidence="2" id="KW-1185">Reference proteome</keyword>
<evidence type="ECO:0000313" key="2">
    <source>
        <dbReference type="Proteomes" id="UP000789525"/>
    </source>
</evidence>
<protein>
    <submittedName>
        <fullName evidence="1">5236_t:CDS:1</fullName>
    </submittedName>
</protein>
<organism evidence="1 2">
    <name type="scientific">Acaulospora colombiana</name>
    <dbReference type="NCBI Taxonomy" id="27376"/>
    <lineage>
        <taxon>Eukaryota</taxon>
        <taxon>Fungi</taxon>
        <taxon>Fungi incertae sedis</taxon>
        <taxon>Mucoromycota</taxon>
        <taxon>Glomeromycotina</taxon>
        <taxon>Glomeromycetes</taxon>
        <taxon>Diversisporales</taxon>
        <taxon>Acaulosporaceae</taxon>
        <taxon>Acaulospora</taxon>
    </lineage>
</organism>
<dbReference type="Proteomes" id="UP000789525">
    <property type="component" value="Unassembled WGS sequence"/>
</dbReference>
<name>A0ACA9MHA6_9GLOM</name>